<proteinExistence type="predicted"/>
<dbReference type="Pfam" id="PF05656">
    <property type="entry name" value="DUF805"/>
    <property type="match status" value="1"/>
</dbReference>
<protein>
    <recommendedName>
        <fullName evidence="3">DUF805 domain-containing protein</fullName>
    </recommendedName>
</protein>
<keyword evidence="1" id="KW-1133">Transmembrane helix</keyword>
<dbReference type="PANTHER" id="PTHR34980">
    <property type="entry name" value="INNER MEMBRANE PROTEIN-RELATED-RELATED"/>
    <property type="match status" value="1"/>
</dbReference>
<feature type="transmembrane region" description="Helical" evidence="1">
    <location>
        <begin position="44"/>
        <end position="63"/>
    </location>
</feature>
<organism evidence="2">
    <name type="scientific">marine metagenome</name>
    <dbReference type="NCBI Taxonomy" id="408172"/>
    <lineage>
        <taxon>unclassified sequences</taxon>
        <taxon>metagenomes</taxon>
        <taxon>ecological metagenomes</taxon>
    </lineage>
</organism>
<feature type="transmembrane region" description="Helical" evidence="1">
    <location>
        <begin position="121"/>
        <end position="138"/>
    </location>
</feature>
<evidence type="ECO:0000256" key="1">
    <source>
        <dbReference type="SAM" id="Phobius"/>
    </source>
</evidence>
<dbReference type="InterPro" id="IPR008523">
    <property type="entry name" value="DUF805"/>
</dbReference>
<reference evidence="2" key="1">
    <citation type="submission" date="2018-05" db="EMBL/GenBank/DDBJ databases">
        <authorList>
            <person name="Lanie J.A."/>
            <person name="Ng W.-L."/>
            <person name="Kazmierczak K.M."/>
            <person name="Andrzejewski T.M."/>
            <person name="Davidsen T.M."/>
            <person name="Wayne K.J."/>
            <person name="Tettelin H."/>
            <person name="Glass J.I."/>
            <person name="Rusch D."/>
            <person name="Podicherti R."/>
            <person name="Tsui H.-C.T."/>
            <person name="Winkler M.E."/>
        </authorList>
    </citation>
    <scope>NUCLEOTIDE SEQUENCE</scope>
</reference>
<gene>
    <name evidence="2" type="ORF">METZ01_LOCUS89179</name>
</gene>
<dbReference type="AlphaFoldDB" id="A0A381V7H1"/>
<evidence type="ECO:0000313" key="2">
    <source>
        <dbReference type="EMBL" id="SVA36325.1"/>
    </source>
</evidence>
<keyword evidence="1" id="KW-0472">Membrane</keyword>
<dbReference type="PANTHER" id="PTHR34980:SF2">
    <property type="entry name" value="INNER MEMBRANE PROTEIN YHAH-RELATED"/>
    <property type="match status" value="1"/>
</dbReference>
<evidence type="ECO:0008006" key="3">
    <source>
        <dbReference type="Google" id="ProtNLM"/>
    </source>
</evidence>
<dbReference type="GO" id="GO:0005886">
    <property type="term" value="C:plasma membrane"/>
    <property type="evidence" value="ECO:0007669"/>
    <property type="project" value="TreeGrafter"/>
</dbReference>
<accession>A0A381V7H1</accession>
<name>A0A381V7H1_9ZZZZ</name>
<dbReference type="EMBL" id="UINC01008061">
    <property type="protein sequence ID" value="SVA36325.1"/>
    <property type="molecule type" value="Genomic_DNA"/>
</dbReference>
<sequence length="156" mass="18237">MARKSFTTYIFGWLAIFAVLLVKSPVQPLRNIFDYKGRATVREFWLFFIFWVNLIPFILGYYIAGFLGVDLYLDVLVILPYVSLCVRRFHDVGWSGKWVILIEGSWYVLMTISVWESAGLLQLLCLLLHIVMAIVIYGRKGREGYNQYGEQPYDYV</sequence>
<keyword evidence="1" id="KW-0812">Transmembrane</keyword>
<feature type="transmembrane region" description="Helical" evidence="1">
    <location>
        <begin position="6"/>
        <end position="23"/>
    </location>
</feature>